<evidence type="ECO:0000313" key="3">
    <source>
        <dbReference type="EMBL" id="XCG76925.1"/>
    </source>
</evidence>
<accession>A0AAU8E9M2</accession>
<evidence type="ECO:0000256" key="1">
    <source>
        <dbReference type="SAM" id="Phobius"/>
    </source>
</evidence>
<keyword evidence="1" id="KW-0472">Membrane</keyword>
<sequence length="160" mass="16407">MRPTLFFKFVLVSTLLNGAAVFSAQATSLTNEFNNMSNACADLAAETALDLEGPATGELSTFESSLGVPSLISNSALLAQFSSVIYHSDSGKGSTVNSSACDGLMAAASIEQLKDAQAIDPTASADSLANASNAVPLPAAAWLFSSALLGFIVVANRRKV</sequence>
<dbReference type="EMBL" id="CP159258">
    <property type="protein sequence ID" value="XCG76925.1"/>
    <property type="molecule type" value="Genomic_DNA"/>
</dbReference>
<feature type="signal peptide" evidence="2">
    <location>
        <begin position="1"/>
        <end position="26"/>
    </location>
</feature>
<reference evidence="3" key="1">
    <citation type="submission" date="2024-06" db="EMBL/GenBank/DDBJ databases">
        <title>The Caenorhabditis elegans bacterial microbiome influences microsporidia infection through nutrient limitation and inhibiting parasite invasion.</title>
        <authorList>
            <person name="Tamim El Jarkass H."/>
            <person name="Castelblanco S."/>
            <person name="Kaur M."/>
            <person name="Wan Y.C."/>
            <person name="Ellis A.E."/>
            <person name="Sheldon R.D."/>
            <person name="Lien E.C."/>
            <person name="Burton N.O."/>
            <person name="Wright G.D."/>
            <person name="Reinke A.W."/>
        </authorList>
    </citation>
    <scope>NUCLEOTIDE SEQUENCE</scope>
    <source>
        <strain evidence="3">MYb327</strain>
    </source>
</reference>
<dbReference type="AlphaFoldDB" id="A0AAU8E9M2"/>
<keyword evidence="2" id="KW-0732">Signal</keyword>
<feature type="transmembrane region" description="Helical" evidence="1">
    <location>
        <begin position="135"/>
        <end position="155"/>
    </location>
</feature>
<keyword evidence="1" id="KW-1133">Transmembrane helix</keyword>
<evidence type="ECO:0000256" key="2">
    <source>
        <dbReference type="SAM" id="SignalP"/>
    </source>
</evidence>
<keyword evidence="1" id="KW-0812">Transmembrane</keyword>
<name>A0AAU8E9M2_9PSED</name>
<proteinExistence type="predicted"/>
<protein>
    <submittedName>
        <fullName evidence="3">VPLPA-CTERM sorting domain-containing protein</fullName>
    </submittedName>
</protein>
<feature type="chain" id="PRO_5043952862" evidence="2">
    <location>
        <begin position="27"/>
        <end position="160"/>
    </location>
</feature>
<dbReference type="RefSeq" id="WP_339555295.1">
    <property type="nucleotide sequence ID" value="NZ_CP159258.1"/>
</dbReference>
<organism evidence="3">
    <name type="scientific">Pseudomonas sp. MYb327</name>
    <dbReference type="NCBI Taxonomy" id="2745230"/>
    <lineage>
        <taxon>Bacteria</taxon>
        <taxon>Pseudomonadati</taxon>
        <taxon>Pseudomonadota</taxon>
        <taxon>Gammaproteobacteria</taxon>
        <taxon>Pseudomonadales</taxon>
        <taxon>Pseudomonadaceae</taxon>
        <taxon>Pseudomonas</taxon>
    </lineage>
</organism>
<gene>
    <name evidence="3" type="ORF">ABVN21_12945</name>
</gene>